<dbReference type="PANTHER" id="PTHR11439">
    <property type="entry name" value="GAG-POL-RELATED RETROTRANSPOSON"/>
    <property type="match status" value="1"/>
</dbReference>
<reference evidence="3" key="2">
    <citation type="submission" date="2025-08" db="UniProtKB">
        <authorList>
            <consortium name="RefSeq"/>
        </authorList>
    </citation>
    <scope>IDENTIFICATION</scope>
    <source>
        <tissue evidence="3">Leaf</tissue>
    </source>
</reference>
<dbReference type="SUPFAM" id="SSF56672">
    <property type="entry name" value="DNA/RNA polymerases"/>
    <property type="match status" value="1"/>
</dbReference>
<proteinExistence type="predicted"/>
<dbReference type="InterPro" id="IPR043502">
    <property type="entry name" value="DNA/RNA_pol_sf"/>
</dbReference>
<dbReference type="PaxDb" id="4097-A0A1S3Z5R3"/>
<reference evidence="2" key="1">
    <citation type="journal article" date="2014" name="Nat. Commun.">
        <title>The tobacco genome sequence and its comparison with those of tomato and potato.</title>
        <authorList>
            <person name="Sierro N."/>
            <person name="Battey J.N."/>
            <person name="Ouadi S."/>
            <person name="Bakaher N."/>
            <person name="Bovet L."/>
            <person name="Willig A."/>
            <person name="Goepfert S."/>
            <person name="Peitsch M.C."/>
            <person name="Ivanov N.V."/>
        </authorList>
    </citation>
    <scope>NUCLEOTIDE SEQUENCE [LARGE SCALE GENOMIC DNA]</scope>
</reference>
<dbReference type="OrthoDB" id="1298236at2759"/>
<keyword evidence="2" id="KW-1185">Reference proteome</keyword>
<dbReference type="KEGG" id="nta:107783270"/>
<evidence type="ECO:0000313" key="2">
    <source>
        <dbReference type="Proteomes" id="UP000790787"/>
    </source>
</evidence>
<evidence type="ECO:0000313" key="3">
    <source>
        <dbReference type="RefSeq" id="XP_016459736.1"/>
    </source>
</evidence>
<name>A0A1S3Z5R3_TOBAC</name>
<evidence type="ECO:0000259" key="1">
    <source>
        <dbReference type="Pfam" id="PF07727"/>
    </source>
</evidence>
<dbReference type="Pfam" id="PF07727">
    <property type="entry name" value="RVT_2"/>
    <property type="match status" value="1"/>
</dbReference>
<dbReference type="CDD" id="cd09272">
    <property type="entry name" value="RNase_HI_RT_Ty1"/>
    <property type="match status" value="1"/>
</dbReference>
<dbReference type="STRING" id="4097.A0A1S3Z5R3"/>
<dbReference type="OMA" id="GQGKYAA"/>
<dbReference type="PANTHER" id="PTHR11439:SF477">
    <property type="entry name" value="REVERSE TRANSCRIPTASE TY1_COPIA-TYPE DOMAIN-CONTAINING PROTEIN"/>
    <property type="match status" value="1"/>
</dbReference>
<protein>
    <submittedName>
        <fullName evidence="3">Secreted RxLR effector protein 161-like</fullName>
    </submittedName>
    <submittedName>
        <fullName evidence="3">Uncharacterized mitochondrial protein AtMg00810-like</fullName>
    </submittedName>
</protein>
<gene>
    <name evidence="3" type="primary">LOC107783270</name>
</gene>
<organism evidence="2 3">
    <name type="scientific">Nicotiana tabacum</name>
    <name type="common">Common tobacco</name>
    <dbReference type="NCBI Taxonomy" id="4097"/>
    <lineage>
        <taxon>Eukaryota</taxon>
        <taxon>Viridiplantae</taxon>
        <taxon>Streptophyta</taxon>
        <taxon>Embryophyta</taxon>
        <taxon>Tracheophyta</taxon>
        <taxon>Spermatophyta</taxon>
        <taxon>Magnoliopsida</taxon>
        <taxon>eudicotyledons</taxon>
        <taxon>Gunneridae</taxon>
        <taxon>Pentapetalae</taxon>
        <taxon>asterids</taxon>
        <taxon>lamiids</taxon>
        <taxon>Solanales</taxon>
        <taxon>Solanaceae</taxon>
        <taxon>Nicotianoideae</taxon>
        <taxon>Nicotianeae</taxon>
        <taxon>Nicotiana</taxon>
    </lineage>
</organism>
<dbReference type="AlphaFoldDB" id="A0A1S3Z5R3"/>
<dbReference type="Proteomes" id="UP000790787">
    <property type="component" value="Chromosome 14"/>
</dbReference>
<sequence>MYVKKQDTSDFLVVYLYVDDMIYKGSCETLVAEFKSCMMKEFEMSDLGTLQYFLGLQVKQEKDGIFVSQRKYVKNLLLRFGMQNCKVAAIPMSANKKLQLEDGTDPADPSYYRSLIGGLNYLTHTRPDIIFSVSVLSRYASSPSKQHLGAAKRVLRYVVGTVDFGIWYSKDIDLSLIGYSDNDWAGSIDYRKSTYGNVCSLGSRVISWCSQKQDAVALSSSEAYYVAVTSAVCQAIWLRRLLVDVRH</sequence>
<feature type="domain" description="Reverse transcriptase Ty1/copia-type" evidence="1">
    <location>
        <begin position="1"/>
        <end position="93"/>
    </location>
</feature>
<dbReference type="InterPro" id="IPR013103">
    <property type="entry name" value="RVT_2"/>
</dbReference>
<accession>A0A1S3Z5R3</accession>
<dbReference type="RefSeq" id="XP_016459736.1">
    <property type="nucleotide sequence ID" value="XM_016604250.1"/>
</dbReference>
<dbReference type="GeneID" id="107783270"/>